<evidence type="ECO:0000256" key="4">
    <source>
        <dbReference type="ARBA" id="ARBA00010561"/>
    </source>
</evidence>
<comment type="pathway">
    <text evidence="3">Cofactor biosynthesis; adenosylcobalamin biosynthesis; adenosylcobalamin from cob(II)yrinate a,c-diamide: step 7/7.</text>
</comment>
<evidence type="ECO:0000256" key="6">
    <source>
        <dbReference type="ARBA" id="ARBA00015850"/>
    </source>
</evidence>
<accession>A0A1X6P5Q3</accession>
<dbReference type="PANTHER" id="PTHR34148:SF1">
    <property type="entry name" value="ADENOSYLCOBINAMIDE-GDP RIBAZOLETRANSFERASE"/>
    <property type="match status" value="1"/>
</dbReference>
<evidence type="ECO:0000256" key="8">
    <source>
        <dbReference type="ARBA" id="ARBA00022573"/>
    </source>
</evidence>
<gene>
    <name evidence="20" type="ORF">BU14_0208s0032</name>
</gene>
<comment type="similarity">
    <text evidence="4">Belongs to the CobS family.</text>
</comment>
<evidence type="ECO:0000313" key="21">
    <source>
        <dbReference type="Proteomes" id="UP000218209"/>
    </source>
</evidence>
<reference evidence="20 21" key="1">
    <citation type="submission" date="2017-03" db="EMBL/GenBank/DDBJ databases">
        <title>WGS assembly of Porphyra umbilicalis.</title>
        <authorList>
            <person name="Brawley S.H."/>
            <person name="Blouin N.A."/>
            <person name="Ficko-Blean E."/>
            <person name="Wheeler G.L."/>
            <person name="Lohr M."/>
            <person name="Goodson H.V."/>
            <person name="Jenkins J.W."/>
            <person name="Blaby-Haas C.E."/>
            <person name="Helliwell K.E."/>
            <person name="Chan C."/>
            <person name="Marriage T."/>
            <person name="Bhattacharya D."/>
            <person name="Klein A.S."/>
            <person name="Badis Y."/>
            <person name="Brodie J."/>
            <person name="Cao Y."/>
            <person name="Collen J."/>
            <person name="Dittami S.M."/>
            <person name="Gachon C.M."/>
            <person name="Green B.R."/>
            <person name="Karpowicz S."/>
            <person name="Kim J.W."/>
            <person name="Kudahl U."/>
            <person name="Lin S."/>
            <person name="Michel G."/>
            <person name="Mittag M."/>
            <person name="Olson B.J."/>
            <person name="Pangilinan J."/>
            <person name="Peng Y."/>
            <person name="Qiu H."/>
            <person name="Shu S."/>
            <person name="Singer J.T."/>
            <person name="Smith A.G."/>
            <person name="Sprecher B.N."/>
            <person name="Wagner V."/>
            <person name="Wang W."/>
            <person name="Wang Z.-Y."/>
            <person name="Yan J."/>
            <person name="Yarish C."/>
            <person name="Zoeuner-Riek S."/>
            <person name="Zhuang Y."/>
            <person name="Zou Y."/>
            <person name="Lindquist E.A."/>
            <person name="Grimwood J."/>
            <person name="Barry K."/>
            <person name="Rokhsar D.S."/>
            <person name="Schmutz J."/>
            <person name="Stiller J.W."/>
            <person name="Grossman A.R."/>
            <person name="Prochnik S.E."/>
        </authorList>
    </citation>
    <scope>NUCLEOTIDE SEQUENCE [LARGE SCALE GENOMIC DNA]</scope>
    <source>
        <strain evidence="20">4086291</strain>
    </source>
</reference>
<evidence type="ECO:0000313" key="20">
    <source>
        <dbReference type="EMBL" id="OSX76075.1"/>
    </source>
</evidence>
<keyword evidence="10 19" id="KW-0812">Transmembrane</keyword>
<evidence type="ECO:0000256" key="14">
    <source>
        <dbReference type="ARBA" id="ARBA00025228"/>
    </source>
</evidence>
<proteinExistence type="inferred from homology"/>
<dbReference type="UniPathway" id="UPA00148">
    <property type="reaction ID" value="UER00238"/>
</dbReference>
<feature type="transmembrane region" description="Helical" evidence="19">
    <location>
        <begin position="39"/>
        <end position="62"/>
    </location>
</feature>
<dbReference type="EC" id="2.7.8.26" evidence="5"/>
<dbReference type="PANTHER" id="PTHR34148">
    <property type="entry name" value="ADENOSYLCOBINAMIDE-GDP RIBAZOLETRANSFERASE"/>
    <property type="match status" value="1"/>
</dbReference>
<evidence type="ECO:0000256" key="15">
    <source>
        <dbReference type="ARBA" id="ARBA00032605"/>
    </source>
</evidence>
<feature type="transmembrane region" description="Helical" evidence="19">
    <location>
        <begin position="283"/>
        <end position="305"/>
    </location>
</feature>
<evidence type="ECO:0000256" key="13">
    <source>
        <dbReference type="ARBA" id="ARBA00023136"/>
    </source>
</evidence>
<feature type="transmembrane region" description="Helical" evidence="19">
    <location>
        <begin position="121"/>
        <end position="141"/>
    </location>
</feature>
<comment type="catalytic activity">
    <reaction evidence="17">
        <text>alpha-ribazole + adenosylcob(III)inamide-GDP = adenosylcob(III)alamin + GMP + H(+)</text>
        <dbReference type="Rhea" id="RHEA:16049"/>
        <dbReference type="ChEBI" id="CHEBI:10329"/>
        <dbReference type="ChEBI" id="CHEBI:15378"/>
        <dbReference type="ChEBI" id="CHEBI:18408"/>
        <dbReference type="ChEBI" id="CHEBI:58115"/>
        <dbReference type="ChEBI" id="CHEBI:60487"/>
        <dbReference type="EC" id="2.7.8.26"/>
    </reaction>
</comment>
<evidence type="ECO:0000256" key="1">
    <source>
        <dbReference type="ARBA" id="ARBA00001946"/>
    </source>
</evidence>
<keyword evidence="21" id="KW-1185">Reference proteome</keyword>
<feature type="transmembrane region" description="Helical" evidence="19">
    <location>
        <begin position="227"/>
        <end position="244"/>
    </location>
</feature>
<comment type="function">
    <text evidence="14">Joins adenosylcobinamide-GDP and alpha-ribazole to generate adenosylcobalamin (Ado-cobalamin). Also synthesizes adenosylcobalamin 5'-phosphate from adenosylcobinamide-GDP and alpha-ribazole 5'-phosphate.</text>
</comment>
<evidence type="ECO:0000256" key="11">
    <source>
        <dbReference type="ARBA" id="ARBA00022842"/>
    </source>
</evidence>
<feature type="transmembrane region" description="Helical" evidence="19">
    <location>
        <begin position="201"/>
        <end position="221"/>
    </location>
</feature>
<dbReference type="EMBL" id="KV918881">
    <property type="protein sequence ID" value="OSX76075.1"/>
    <property type="molecule type" value="Genomic_DNA"/>
</dbReference>
<comment type="catalytic activity">
    <reaction evidence="18">
        <text>alpha-ribazole 5'-phosphate + adenosylcob(III)inamide-GDP = adenosylcob(III)alamin 5'-phosphate + GMP + H(+)</text>
        <dbReference type="Rhea" id="RHEA:23560"/>
        <dbReference type="ChEBI" id="CHEBI:15378"/>
        <dbReference type="ChEBI" id="CHEBI:57918"/>
        <dbReference type="ChEBI" id="CHEBI:58115"/>
        <dbReference type="ChEBI" id="CHEBI:60487"/>
        <dbReference type="ChEBI" id="CHEBI:60493"/>
        <dbReference type="EC" id="2.7.8.26"/>
    </reaction>
</comment>
<dbReference type="HAMAP" id="MF_00719">
    <property type="entry name" value="CobS"/>
    <property type="match status" value="1"/>
</dbReference>
<comment type="cofactor">
    <cofactor evidence="1">
        <name>Mg(2+)</name>
        <dbReference type="ChEBI" id="CHEBI:18420"/>
    </cofactor>
</comment>
<evidence type="ECO:0000256" key="5">
    <source>
        <dbReference type="ARBA" id="ARBA00013200"/>
    </source>
</evidence>
<keyword evidence="13 19" id="KW-0472">Membrane</keyword>
<dbReference type="GO" id="GO:0008818">
    <property type="term" value="F:cobalamin 5'-phosphate synthase activity"/>
    <property type="evidence" value="ECO:0007669"/>
    <property type="project" value="InterPro"/>
</dbReference>
<dbReference type="GO" id="GO:0005886">
    <property type="term" value="C:plasma membrane"/>
    <property type="evidence" value="ECO:0007669"/>
    <property type="project" value="UniProtKB-SubCell"/>
</dbReference>
<comment type="subcellular location">
    <subcellularLocation>
        <location evidence="2">Cell membrane</location>
        <topology evidence="2">Multi-pass membrane protein</topology>
    </subcellularLocation>
</comment>
<dbReference type="Pfam" id="PF02654">
    <property type="entry name" value="CobS"/>
    <property type="match status" value="1"/>
</dbReference>
<evidence type="ECO:0000256" key="10">
    <source>
        <dbReference type="ARBA" id="ARBA00022692"/>
    </source>
</evidence>
<feature type="transmembrane region" description="Helical" evidence="19">
    <location>
        <begin position="256"/>
        <end position="277"/>
    </location>
</feature>
<evidence type="ECO:0000256" key="3">
    <source>
        <dbReference type="ARBA" id="ARBA00004663"/>
    </source>
</evidence>
<feature type="transmembrane region" description="Helical" evidence="19">
    <location>
        <begin position="147"/>
        <end position="167"/>
    </location>
</feature>
<protein>
    <recommendedName>
        <fullName evidence="6">Adenosylcobinamide-GDP ribazoletransferase</fullName>
        <ecNumber evidence="5">2.7.8.26</ecNumber>
    </recommendedName>
    <alternativeName>
        <fullName evidence="16">Cobalamin synthase</fullName>
    </alternativeName>
    <alternativeName>
        <fullName evidence="15">Cobalamin-5'-phosphate synthase</fullName>
    </alternativeName>
</protein>
<evidence type="ECO:0000256" key="16">
    <source>
        <dbReference type="ARBA" id="ARBA00032853"/>
    </source>
</evidence>
<evidence type="ECO:0000256" key="12">
    <source>
        <dbReference type="ARBA" id="ARBA00022989"/>
    </source>
</evidence>
<dbReference type="InterPro" id="IPR003805">
    <property type="entry name" value="CobS"/>
</dbReference>
<keyword evidence="11" id="KW-0460">Magnesium</keyword>
<keyword evidence="8" id="KW-0169">Cobalamin biosynthesis</keyword>
<dbReference type="OrthoDB" id="2123309at2759"/>
<sequence>MRAWATTPKSEARIFFSGLLFLTQIPCDAVAGCDHHPGYLVLAFAYFPAIGAAIGWAGAAAYDAAMAVLGGAPAVAAAAATVATLGVTMCLHEDGLADAADATLGGWTRPEVLAIMKDSRVGTFGCVALALATVAKVALLATLGPSVWVLGAGAGAGPALVAAHALARATAPPLVATCAYIVDEEDAKGDFYAWFGRSRHLLSGARVGVATASAVAIAGAAVGPRSAAAAAVAAAVVAGAGRWWGLRVLGGVAGDLLGGTIVVAELAVYAAVVAVTAEGGGVRAAWAPLARLLVTVGGMVALAAASRRRGGGIQPAGLVDGPRAAAR</sequence>
<keyword evidence="7" id="KW-1003">Cell membrane</keyword>
<dbReference type="GO" id="GO:0051073">
    <property type="term" value="F:adenosylcobinamide-GDP ribazoletransferase activity"/>
    <property type="evidence" value="ECO:0007669"/>
    <property type="project" value="UniProtKB-EC"/>
</dbReference>
<keyword evidence="12 19" id="KW-1133">Transmembrane helix</keyword>
<keyword evidence="9" id="KW-0808">Transferase</keyword>
<evidence type="ECO:0000256" key="17">
    <source>
        <dbReference type="ARBA" id="ARBA00048623"/>
    </source>
</evidence>
<name>A0A1X6P5Q3_PORUM</name>
<evidence type="ECO:0000256" key="18">
    <source>
        <dbReference type="ARBA" id="ARBA00049504"/>
    </source>
</evidence>
<organism evidence="20 21">
    <name type="scientific">Porphyra umbilicalis</name>
    <name type="common">Purple laver</name>
    <name type="synonym">Red alga</name>
    <dbReference type="NCBI Taxonomy" id="2786"/>
    <lineage>
        <taxon>Eukaryota</taxon>
        <taxon>Rhodophyta</taxon>
        <taxon>Bangiophyceae</taxon>
        <taxon>Bangiales</taxon>
        <taxon>Bangiaceae</taxon>
        <taxon>Porphyra</taxon>
    </lineage>
</organism>
<evidence type="ECO:0000256" key="9">
    <source>
        <dbReference type="ARBA" id="ARBA00022679"/>
    </source>
</evidence>
<dbReference type="Proteomes" id="UP000218209">
    <property type="component" value="Unassembled WGS sequence"/>
</dbReference>
<evidence type="ECO:0000256" key="7">
    <source>
        <dbReference type="ARBA" id="ARBA00022475"/>
    </source>
</evidence>
<evidence type="ECO:0000256" key="19">
    <source>
        <dbReference type="SAM" id="Phobius"/>
    </source>
</evidence>
<dbReference type="AlphaFoldDB" id="A0A1X6P5Q3"/>
<evidence type="ECO:0000256" key="2">
    <source>
        <dbReference type="ARBA" id="ARBA00004651"/>
    </source>
</evidence>